<dbReference type="InterPro" id="IPR036084">
    <property type="entry name" value="Ser_inhib-like_sf"/>
</dbReference>
<dbReference type="Gene3D" id="3.10.100.10">
    <property type="entry name" value="Mannose-Binding Protein A, subunit A"/>
    <property type="match status" value="1"/>
</dbReference>
<feature type="domain" description="SMB" evidence="7">
    <location>
        <begin position="239"/>
        <end position="281"/>
    </location>
</feature>
<dbReference type="InterPro" id="IPR014853">
    <property type="entry name" value="VWF/SSPO/ZAN-like_Cys-rich_dom"/>
</dbReference>
<dbReference type="InterPro" id="IPR036383">
    <property type="entry name" value="TSP1_rpt_sf"/>
</dbReference>
<keyword evidence="5" id="KW-1015">Disulfide bond</keyword>
<dbReference type="PANTHER" id="PTHR46160">
    <property type="entry name" value="ALPHA-TECTORIN-RELATED"/>
    <property type="match status" value="1"/>
</dbReference>
<dbReference type="SMART" id="SM00034">
    <property type="entry name" value="CLECT"/>
    <property type="match status" value="1"/>
</dbReference>
<evidence type="ECO:0000313" key="10">
    <source>
        <dbReference type="RefSeq" id="XP_006816100.1"/>
    </source>
</evidence>
<dbReference type="InterPro" id="IPR016186">
    <property type="entry name" value="C-type_lectin-like/link_sf"/>
</dbReference>
<dbReference type="PROSITE" id="PS50958">
    <property type="entry name" value="SMB_2"/>
    <property type="match status" value="1"/>
</dbReference>
<dbReference type="InterPro" id="IPR052749">
    <property type="entry name" value="Alpha-tectorin"/>
</dbReference>
<feature type="domain" description="VWFD" evidence="8">
    <location>
        <begin position="280"/>
        <end position="456"/>
    </location>
</feature>
<dbReference type="InterPro" id="IPR001304">
    <property type="entry name" value="C-type_lectin-like"/>
</dbReference>
<dbReference type="Pfam" id="PF00094">
    <property type="entry name" value="VWD"/>
    <property type="match status" value="1"/>
</dbReference>
<evidence type="ECO:0000259" key="8">
    <source>
        <dbReference type="PROSITE" id="PS51233"/>
    </source>
</evidence>
<keyword evidence="3" id="KW-0106">Calcium</keyword>
<dbReference type="SMART" id="SM00832">
    <property type="entry name" value="C8"/>
    <property type="match status" value="1"/>
</dbReference>
<dbReference type="RefSeq" id="XP_006816100.1">
    <property type="nucleotide sequence ID" value="XM_006816037.1"/>
</dbReference>
<evidence type="ECO:0000256" key="2">
    <source>
        <dbReference type="ARBA" id="ARBA00022729"/>
    </source>
</evidence>
<evidence type="ECO:0000256" key="3">
    <source>
        <dbReference type="ARBA" id="ARBA00022837"/>
    </source>
</evidence>
<sequence>MVSRSLGSLAYGLRALTVGQKVRMSLQIVHKLSIIDMPIYQALCFAEDGGTWSDWDASWSDCSVTCGGGTQTRKRVCLVEPCVGSDTEEQTCMDVDCPLEIDYGHKGCWACTEKMVKLENTRNGYIDANDPARGCARAAYSGGYDYFVLKDNGDCYAVSTSADYEEGGADESCRFGEGTSTGCDVYEITPWMCPDGTESAGLCMGPPFRTPLPPTVCRATEYCHKVGGTTTTPVAICCEKKFCKDNCGKKIIERDCWCDDDCVKYGDCCDDHMVDCSGYGSCSGCGDPHYTNFDNRRFDYQGKCEYVMMSSRCPQPYMQLEIIVKNRDWPYPGSPVTTTKEVHVIVEGIDILLMQGNKLMIDGTLTAVPVDVTPRTRVTLAGIYLVVTTGYGIVVYFDGIYNLRIEASNLHRGRLCGLCGNFDGNWGNDFTRPDGTLTNNAATFGDSWIIANADCNPARRSVERLVTRSSAKTICNDLFNAGNIRDCAGTVDPGFYQDSCIMDVQYSLPSTTEGCSVVADYVNQCNVAGVEIGDWRSGTQCEIDCPVAGTAYNHCGPLCPPTCLEPHPLQSCVEKCTEGCFCADGLVLDEGGVCVEESKCGCYYLETLYRFHEELPNEKYCCCNVTDKICVGERYFEVITQKRNWTTAKNTCEVRGGMLAKIDTHSVDKAIRRYISEYGIDNNNFWFGLNDIDTEGTFYWTDGTALGDFTRWAENEPNNNVNKNPLGQDCVQLWKKNAFKWDDSYCDRRAGFVCEY</sequence>
<dbReference type="InterPro" id="IPR001212">
    <property type="entry name" value="Somatomedin_B_dom"/>
</dbReference>
<dbReference type="Pfam" id="PF08742">
    <property type="entry name" value="C8"/>
    <property type="match status" value="1"/>
</dbReference>
<dbReference type="PROSITE" id="PS50041">
    <property type="entry name" value="C_TYPE_LECTIN_2"/>
    <property type="match status" value="1"/>
</dbReference>
<evidence type="ECO:0000259" key="7">
    <source>
        <dbReference type="PROSITE" id="PS50958"/>
    </source>
</evidence>
<dbReference type="SMART" id="SM00216">
    <property type="entry name" value="VWD"/>
    <property type="match status" value="1"/>
</dbReference>
<dbReference type="CDD" id="cd19941">
    <property type="entry name" value="TIL"/>
    <property type="match status" value="1"/>
</dbReference>
<dbReference type="Pfam" id="PF00059">
    <property type="entry name" value="Lectin_C"/>
    <property type="match status" value="1"/>
</dbReference>
<keyword evidence="9" id="KW-1185">Reference proteome</keyword>
<evidence type="ECO:0000256" key="1">
    <source>
        <dbReference type="ARBA" id="ARBA00004370"/>
    </source>
</evidence>
<dbReference type="InterPro" id="IPR002919">
    <property type="entry name" value="TIL_dom"/>
</dbReference>
<comment type="subcellular location">
    <subcellularLocation>
        <location evidence="1">Membrane</location>
    </subcellularLocation>
</comment>
<keyword evidence="4" id="KW-0472">Membrane</keyword>
<dbReference type="Gene3D" id="2.20.100.10">
    <property type="entry name" value="Thrombospondin type-1 (TSP1) repeat"/>
    <property type="match status" value="1"/>
</dbReference>
<gene>
    <name evidence="10" type="primary">LOC102808606</name>
</gene>
<dbReference type="GeneID" id="102808606"/>
<dbReference type="SUPFAM" id="SSF56436">
    <property type="entry name" value="C-type lectin-like"/>
    <property type="match status" value="1"/>
</dbReference>
<name>A0ABM0M7V9_SACKO</name>
<evidence type="ECO:0000256" key="5">
    <source>
        <dbReference type="ARBA" id="ARBA00023157"/>
    </source>
</evidence>
<proteinExistence type="predicted"/>
<dbReference type="Pfam" id="PF01826">
    <property type="entry name" value="TIL"/>
    <property type="match status" value="1"/>
</dbReference>
<dbReference type="SUPFAM" id="SSF57567">
    <property type="entry name" value="Serine protease inhibitors"/>
    <property type="match status" value="1"/>
</dbReference>
<feature type="non-terminal residue" evidence="10">
    <location>
        <position position="756"/>
    </location>
</feature>
<organism evidence="9 10">
    <name type="scientific">Saccoglossus kowalevskii</name>
    <name type="common">Acorn worm</name>
    <dbReference type="NCBI Taxonomy" id="10224"/>
    <lineage>
        <taxon>Eukaryota</taxon>
        <taxon>Metazoa</taxon>
        <taxon>Hemichordata</taxon>
        <taxon>Enteropneusta</taxon>
        <taxon>Harrimaniidae</taxon>
        <taxon>Saccoglossus</taxon>
    </lineage>
</organism>
<dbReference type="InterPro" id="IPR018378">
    <property type="entry name" value="C-type_lectin_CS"/>
</dbReference>
<dbReference type="InterPro" id="IPR001846">
    <property type="entry name" value="VWF_type-D"/>
</dbReference>
<evidence type="ECO:0000256" key="4">
    <source>
        <dbReference type="ARBA" id="ARBA00023136"/>
    </source>
</evidence>
<dbReference type="Pfam" id="PF00090">
    <property type="entry name" value="TSP_1"/>
    <property type="match status" value="1"/>
</dbReference>
<evidence type="ECO:0000313" key="9">
    <source>
        <dbReference type="Proteomes" id="UP000694865"/>
    </source>
</evidence>
<dbReference type="Proteomes" id="UP000694865">
    <property type="component" value="Unplaced"/>
</dbReference>
<dbReference type="PROSITE" id="PS00615">
    <property type="entry name" value="C_TYPE_LECTIN_1"/>
    <property type="match status" value="1"/>
</dbReference>
<dbReference type="InterPro" id="IPR000884">
    <property type="entry name" value="TSP1_rpt"/>
</dbReference>
<dbReference type="SMART" id="SM00209">
    <property type="entry name" value="TSP1"/>
    <property type="match status" value="1"/>
</dbReference>
<reference evidence="10" key="1">
    <citation type="submission" date="2025-08" db="UniProtKB">
        <authorList>
            <consortium name="RefSeq"/>
        </authorList>
    </citation>
    <scope>IDENTIFICATION</scope>
    <source>
        <tissue evidence="10">Testes</tissue>
    </source>
</reference>
<dbReference type="PANTHER" id="PTHR46160:SF9">
    <property type="entry name" value="PROTEIN PRY2-RELATED"/>
    <property type="match status" value="1"/>
</dbReference>
<dbReference type="PROSITE" id="PS50092">
    <property type="entry name" value="TSP1"/>
    <property type="match status" value="1"/>
</dbReference>
<protein>
    <submittedName>
        <fullName evidence="10">IgGFc-binding protein-like</fullName>
    </submittedName>
</protein>
<dbReference type="InterPro" id="IPR016187">
    <property type="entry name" value="CTDL_fold"/>
</dbReference>
<feature type="domain" description="C-type lectin" evidence="6">
    <location>
        <begin position="631"/>
        <end position="755"/>
    </location>
</feature>
<evidence type="ECO:0000259" key="6">
    <source>
        <dbReference type="PROSITE" id="PS50041"/>
    </source>
</evidence>
<dbReference type="PROSITE" id="PS51233">
    <property type="entry name" value="VWFD"/>
    <property type="match status" value="1"/>
</dbReference>
<accession>A0ABM0M7V9</accession>
<dbReference type="SUPFAM" id="SSF82895">
    <property type="entry name" value="TSP-1 type 1 repeat"/>
    <property type="match status" value="1"/>
</dbReference>
<keyword evidence="2" id="KW-0732">Signal</keyword>
<dbReference type="Gene3D" id="2.10.25.10">
    <property type="entry name" value="Laminin"/>
    <property type="match status" value="1"/>
</dbReference>
<dbReference type="CDD" id="cd00037">
    <property type="entry name" value="CLECT"/>
    <property type="match status" value="1"/>
</dbReference>